<dbReference type="EMBL" id="JAECZO010000077">
    <property type="protein sequence ID" value="KAK7196489.1"/>
    <property type="molecule type" value="Genomic_DNA"/>
</dbReference>
<evidence type="ECO:0000313" key="3">
    <source>
        <dbReference type="Proteomes" id="UP001430356"/>
    </source>
</evidence>
<reference evidence="2 3" key="1">
    <citation type="journal article" date="2021" name="MBio">
        <title>A New Model Trypanosomatid, Novymonas esmeraldas: Genomic Perception of Its 'Candidatus Pandoraea novymonadis' Endosymbiont.</title>
        <authorList>
            <person name="Zakharova A."/>
            <person name="Saura A."/>
            <person name="Butenko A."/>
            <person name="Podesvova L."/>
            <person name="Warmusova S."/>
            <person name="Kostygov A.Y."/>
            <person name="Nenarokova A."/>
            <person name="Lukes J."/>
            <person name="Opperdoes F.R."/>
            <person name="Yurchenko V."/>
        </authorList>
    </citation>
    <scope>NUCLEOTIDE SEQUENCE [LARGE SCALE GENOMIC DNA]</scope>
    <source>
        <strain evidence="2 3">E262AT.01</strain>
    </source>
</reference>
<dbReference type="InterPro" id="IPR000909">
    <property type="entry name" value="PLipase_C_PInositol-sp_X_dom"/>
</dbReference>
<dbReference type="AlphaFoldDB" id="A0AAW0ESU5"/>
<dbReference type="SUPFAM" id="SSF51695">
    <property type="entry name" value="PLC-like phosphodiesterases"/>
    <property type="match status" value="1"/>
</dbReference>
<dbReference type="Proteomes" id="UP001430356">
    <property type="component" value="Unassembled WGS sequence"/>
</dbReference>
<proteinExistence type="predicted"/>
<dbReference type="SMART" id="SM00148">
    <property type="entry name" value="PLCXc"/>
    <property type="match status" value="1"/>
</dbReference>
<name>A0AAW0ESU5_9TRYP</name>
<dbReference type="PANTHER" id="PTHR13593:SF113">
    <property type="entry name" value="SI:DKEY-266F7.9"/>
    <property type="match status" value="1"/>
</dbReference>
<dbReference type="CDD" id="cd08587">
    <property type="entry name" value="PI-PLCXDc_like"/>
    <property type="match status" value="1"/>
</dbReference>
<comment type="caution">
    <text evidence="2">The sequence shown here is derived from an EMBL/GenBank/DDBJ whole genome shotgun (WGS) entry which is preliminary data.</text>
</comment>
<organism evidence="2 3">
    <name type="scientific">Novymonas esmeraldas</name>
    <dbReference type="NCBI Taxonomy" id="1808958"/>
    <lineage>
        <taxon>Eukaryota</taxon>
        <taxon>Discoba</taxon>
        <taxon>Euglenozoa</taxon>
        <taxon>Kinetoplastea</taxon>
        <taxon>Metakinetoplastina</taxon>
        <taxon>Trypanosomatida</taxon>
        <taxon>Trypanosomatidae</taxon>
        <taxon>Novymonas</taxon>
    </lineage>
</organism>
<protein>
    <submittedName>
        <fullName evidence="2">Variant-surface-glycoprotein phospholipase C</fullName>
    </submittedName>
</protein>
<dbReference type="InterPro" id="IPR017946">
    <property type="entry name" value="PLC-like_Pdiesterase_TIM-brl"/>
</dbReference>
<evidence type="ECO:0000259" key="1">
    <source>
        <dbReference type="SMART" id="SM00148"/>
    </source>
</evidence>
<sequence length="361" mass="39890">MEAPPQPEPPSGVRARHETAREYRWKGHSWMWDVRDAIESLSIAQVVMVGTHNAATSDISWRSRFGRDAPGSLGGGGPVAAVARLFAGGFLGAWTRCQQMSVEAQLRYGIRYIDLRIAPHPTRPAELYTTHGLLSVRLADVLQTVRRFLADDASSHEVVLLDLQHVFLTPSEPGYVELFRLLAGMQDLCVPTVVDATALPLRALWASTARVFVFLGCECAEACTGFVHRRDAFLRSPWKNESTTRGLLRALAEDPPAADARVFVTQAVLTPDSKTVTRGLLTCGIEPGSVRALAKRCNRRLVEWFWQRNSTSGECAGEHRNVLMLDYPEMCDMEVSWDGGSLRGSVVDVCVYLNLLRASPT</sequence>
<accession>A0AAW0ESU5</accession>
<gene>
    <name evidence="2" type="ORF">NESM_000586400</name>
</gene>
<dbReference type="InterPro" id="IPR051057">
    <property type="entry name" value="PI-PLC_domain"/>
</dbReference>
<dbReference type="GO" id="GO:0008081">
    <property type="term" value="F:phosphoric diester hydrolase activity"/>
    <property type="evidence" value="ECO:0007669"/>
    <property type="project" value="InterPro"/>
</dbReference>
<keyword evidence="3" id="KW-1185">Reference proteome</keyword>
<feature type="domain" description="Phosphatidylinositol-specific phospholipase C X" evidence="1">
    <location>
        <begin position="37"/>
        <end position="216"/>
    </location>
</feature>
<dbReference type="GO" id="GO:0006629">
    <property type="term" value="P:lipid metabolic process"/>
    <property type="evidence" value="ECO:0007669"/>
    <property type="project" value="InterPro"/>
</dbReference>
<evidence type="ECO:0000313" key="2">
    <source>
        <dbReference type="EMBL" id="KAK7196489.1"/>
    </source>
</evidence>
<dbReference type="PROSITE" id="PS50007">
    <property type="entry name" value="PIPLC_X_DOMAIN"/>
    <property type="match status" value="1"/>
</dbReference>
<dbReference type="PANTHER" id="PTHR13593">
    <property type="match status" value="1"/>
</dbReference>
<dbReference type="Gene3D" id="3.20.20.190">
    <property type="entry name" value="Phosphatidylinositol (PI) phosphodiesterase"/>
    <property type="match status" value="1"/>
</dbReference>